<evidence type="ECO:0000313" key="2">
    <source>
        <dbReference type="EMBL" id="OGI87761.1"/>
    </source>
</evidence>
<accession>A0A1F6X0V3</accession>
<gene>
    <name evidence="2" type="ORF">A2995_00585</name>
</gene>
<evidence type="ECO:0000313" key="3">
    <source>
        <dbReference type="Proteomes" id="UP000185809"/>
    </source>
</evidence>
<proteinExistence type="predicted"/>
<reference evidence="2 3" key="1">
    <citation type="journal article" date="2016" name="Nat. Commun.">
        <title>Thousands of microbial genomes shed light on interconnected biogeochemical processes in an aquifer system.</title>
        <authorList>
            <person name="Anantharaman K."/>
            <person name="Brown C.T."/>
            <person name="Hug L.A."/>
            <person name="Sharon I."/>
            <person name="Castelle C.J."/>
            <person name="Probst A.J."/>
            <person name="Thomas B.C."/>
            <person name="Singh A."/>
            <person name="Wilkins M.J."/>
            <person name="Karaoz U."/>
            <person name="Brodie E.L."/>
            <person name="Williams K.H."/>
            <person name="Hubbard S.S."/>
            <person name="Banfield J.F."/>
        </authorList>
    </citation>
    <scope>NUCLEOTIDE SEQUENCE [LARGE SCALE GENOMIC DNA]</scope>
</reference>
<comment type="caution">
    <text evidence="2">The sequence shown here is derived from an EMBL/GenBank/DDBJ whole genome shotgun (WGS) entry which is preliminary data.</text>
</comment>
<dbReference type="EMBL" id="MFUP01000008">
    <property type="protein sequence ID" value="OGI87761.1"/>
    <property type="molecule type" value="Genomic_DNA"/>
</dbReference>
<protein>
    <submittedName>
        <fullName evidence="2">Uncharacterized protein</fullName>
    </submittedName>
</protein>
<name>A0A1F6X0V3_9BACT</name>
<feature type="region of interest" description="Disordered" evidence="1">
    <location>
        <begin position="1"/>
        <end position="30"/>
    </location>
</feature>
<feature type="compositionally biased region" description="Basic residues" evidence="1">
    <location>
        <begin position="1"/>
        <end position="14"/>
    </location>
</feature>
<organism evidence="2 3">
    <name type="scientific">Candidatus Nomurabacteria bacterium RIFCSPLOWO2_01_FULL_33_24</name>
    <dbReference type="NCBI Taxonomy" id="1801765"/>
    <lineage>
        <taxon>Bacteria</taxon>
        <taxon>Candidatus Nomuraibacteriota</taxon>
    </lineage>
</organism>
<dbReference type="AlphaFoldDB" id="A0A1F6X0V3"/>
<sequence length="90" mass="10505">MGQEKKKLKQRKALNQRMGTAKRNIGKLRKNGSRNNLQILTSLKDFIKKENIPLEELGINQEELEKFTEKYGDGNNFVRKIAYKNNGKIR</sequence>
<dbReference type="Proteomes" id="UP000185809">
    <property type="component" value="Unassembled WGS sequence"/>
</dbReference>
<evidence type="ECO:0000256" key="1">
    <source>
        <dbReference type="SAM" id="MobiDB-lite"/>
    </source>
</evidence>